<organism evidence="1 2">
    <name type="scientific">Paenibacillus wynnii</name>
    <dbReference type="NCBI Taxonomy" id="268407"/>
    <lineage>
        <taxon>Bacteria</taxon>
        <taxon>Bacillati</taxon>
        <taxon>Bacillota</taxon>
        <taxon>Bacilli</taxon>
        <taxon>Bacillales</taxon>
        <taxon>Paenibacillaceae</taxon>
        <taxon>Paenibacillus</taxon>
    </lineage>
</organism>
<comment type="caution">
    <text evidence="1">The sequence shown here is derived from an EMBL/GenBank/DDBJ whole genome shotgun (WGS) entry which is preliminary data.</text>
</comment>
<evidence type="ECO:0000313" key="2">
    <source>
        <dbReference type="Proteomes" id="UP000029734"/>
    </source>
</evidence>
<dbReference type="STRING" id="268407.PWYN_26095"/>
<protein>
    <submittedName>
        <fullName evidence="1">Uncharacterized protein</fullName>
    </submittedName>
</protein>
<evidence type="ECO:0000313" key="1">
    <source>
        <dbReference type="EMBL" id="KGE18019.1"/>
    </source>
</evidence>
<reference evidence="1 2" key="2">
    <citation type="submission" date="2014-10" db="EMBL/GenBank/DDBJ databases">
        <title>Comparative genomics of the Paenibacillus odorifer group.</title>
        <authorList>
            <person name="Tsai Y.-C."/>
            <person name="Martin N."/>
            <person name="Korlach J."/>
            <person name="Wiedmann M."/>
        </authorList>
    </citation>
    <scope>NUCLEOTIDE SEQUENCE [LARGE SCALE GENOMIC DNA]</scope>
    <source>
        <strain evidence="1 2">DSM 18334</strain>
    </source>
</reference>
<name>A0A098M630_9BACL</name>
<reference evidence="1 2" key="1">
    <citation type="submission" date="2014-08" db="EMBL/GenBank/DDBJ databases">
        <authorList>
            <person name="den Bakker H.C."/>
        </authorList>
    </citation>
    <scope>NUCLEOTIDE SEQUENCE [LARGE SCALE GENOMIC DNA]</scope>
    <source>
        <strain evidence="1 2">DSM 18334</strain>
    </source>
</reference>
<keyword evidence="2" id="KW-1185">Reference proteome</keyword>
<dbReference type="Proteomes" id="UP000029734">
    <property type="component" value="Unassembled WGS sequence"/>
</dbReference>
<dbReference type="EMBL" id="JQCR01000003">
    <property type="protein sequence ID" value="KGE18019.1"/>
    <property type="molecule type" value="Genomic_DNA"/>
</dbReference>
<sequence>MYFKALKAKKRASLQVIGDWLAFECTKETSPKKWLFGNSILPKRGFFLLFLEKILERIPLKVAERTERLWKSGSVRLCVRIFTAKGNN</sequence>
<proteinExistence type="predicted"/>
<accession>A0A098M630</accession>
<gene>
    <name evidence="1" type="ORF">PWYN_26095</name>
</gene>
<dbReference type="AlphaFoldDB" id="A0A098M630"/>